<evidence type="ECO:0000313" key="3">
    <source>
        <dbReference type="EMBL" id="TQM61013.1"/>
    </source>
</evidence>
<proteinExistence type="predicted"/>
<organism evidence="4 5">
    <name type="scientific">Klugiella xanthotipulae</name>
    <dbReference type="NCBI Taxonomy" id="244735"/>
    <lineage>
        <taxon>Bacteria</taxon>
        <taxon>Bacillati</taxon>
        <taxon>Actinomycetota</taxon>
        <taxon>Actinomycetes</taxon>
        <taxon>Micrococcales</taxon>
        <taxon>Microbacteriaceae</taxon>
        <taxon>Klugiella</taxon>
    </lineage>
</organism>
<keyword evidence="1" id="KW-0812">Transmembrane</keyword>
<evidence type="ECO:0000313" key="5">
    <source>
        <dbReference type="Proteomes" id="UP000318331"/>
    </source>
</evidence>
<comment type="caution">
    <text evidence="4">The sequence shown here is derived from an EMBL/GenBank/DDBJ whole genome shotgun (WGS) entry which is preliminary data.</text>
</comment>
<feature type="domain" description="General stress protein 17M-like" evidence="2">
    <location>
        <begin position="25"/>
        <end position="100"/>
    </location>
</feature>
<gene>
    <name evidence="4" type="ORF">FB466_1270</name>
    <name evidence="3" type="ORF">FB466_1940</name>
</gene>
<evidence type="ECO:0000259" key="2">
    <source>
        <dbReference type="Pfam" id="PF11181"/>
    </source>
</evidence>
<keyword evidence="1" id="KW-0472">Membrane</keyword>
<dbReference type="AlphaFoldDB" id="A0A543HXJ4"/>
<name>A0A543HXJ4_9MICO</name>
<feature type="transmembrane region" description="Helical" evidence="1">
    <location>
        <begin position="73"/>
        <end position="95"/>
    </location>
</feature>
<feature type="transmembrane region" description="Helical" evidence="1">
    <location>
        <begin position="101"/>
        <end position="123"/>
    </location>
</feature>
<evidence type="ECO:0000256" key="1">
    <source>
        <dbReference type="SAM" id="Phobius"/>
    </source>
</evidence>
<dbReference type="EMBL" id="VFPN01000003">
    <property type="protein sequence ID" value="TQM61013.1"/>
    <property type="molecule type" value="Genomic_DNA"/>
</dbReference>
<dbReference type="Proteomes" id="UP000318331">
    <property type="component" value="Unassembled WGS sequence"/>
</dbReference>
<evidence type="ECO:0000313" key="4">
    <source>
        <dbReference type="EMBL" id="TQM63021.1"/>
    </source>
</evidence>
<dbReference type="Pfam" id="PF11181">
    <property type="entry name" value="YflT"/>
    <property type="match status" value="1"/>
</dbReference>
<sequence length="166" mass="18264">MMSTPRSLTSRGANRFPTMPRGEVAVSYDTYQQAQEAVGHLVHADFPLNNISIVGGDIKSVERVTGRMSYGRVALLGAVSGSYLGFFLGILFFLFQPENSSIVSVFFAPVIICAGFGMLFGVLSHSLNRNRREYSSVMQLIASRYDVVVDPDLVNRARNVLQSPPR</sequence>
<keyword evidence="5" id="KW-1185">Reference proteome</keyword>
<dbReference type="InterPro" id="IPR025889">
    <property type="entry name" value="GSP17M-like_dom"/>
</dbReference>
<reference evidence="4 5" key="1">
    <citation type="submission" date="2019-06" db="EMBL/GenBank/DDBJ databases">
        <title>Sequencing the genomes of 1000 actinobacteria strains.</title>
        <authorList>
            <person name="Klenk H.-P."/>
        </authorList>
    </citation>
    <scope>NUCLEOTIDE SEQUENCE [LARGE SCALE GENOMIC DNA]</scope>
    <source>
        <strain evidence="4 5">DSM 18031</strain>
    </source>
</reference>
<accession>A0A543HXJ4</accession>
<dbReference type="EMBL" id="VFPN01000002">
    <property type="protein sequence ID" value="TQM63021.1"/>
    <property type="molecule type" value="Genomic_DNA"/>
</dbReference>
<protein>
    <recommendedName>
        <fullName evidence="2">General stress protein 17M-like domain-containing protein</fullName>
    </recommendedName>
</protein>
<keyword evidence="1" id="KW-1133">Transmembrane helix</keyword>